<protein>
    <submittedName>
        <fullName evidence="1">Uncharacterized protein</fullName>
    </submittedName>
</protein>
<organism evidence="1 2">
    <name type="scientific">Gossypium arboreum</name>
    <name type="common">Tree cotton</name>
    <name type="synonym">Gossypium nanking</name>
    <dbReference type="NCBI Taxonomy" id="29729"/>
    <lineage>
        <taxon>Eukaryota</taxon>
        <taxon>Viridiplantae</taxon>
        <taxon>Streptophyta</taxon>
        <taxon>Embryophyta</taxon>
        <taxon>Tracheophyta</taxon>
        <taxon>Spermatophyta</taxon>
        <taxon>Magnoliopsida</taxon>
        <taxon>eudicotyledons</taxon>
        <taxon>Gunneridae</taxon>
        <taxon>Pentapetalae</taxon>
        <taxon>rosids</taxon>
        <taxon>malvids</taxon>
        <taxon>Malvales</taxon>
        <taxon>Malvaceae</taxon>
        <taxon>Malvoideae</taxon>
        <taxon>Gossypium</taxon>
    </lineage>
</organism>
<evidence type="ECO:0000313" key="2">
    <source>
        <dbReference type="Proteomes" id="UP000032142"/>
    </source>
</evidence>
<evidence type="ECO:0000313" key="1">
    <source>
        <dbReference type="EMBL" id="KHG16329.1"/>
    </source>
</evidence>
<keyword evidence="2" id="KW-1185">Reference proteome</keyword>
<name>A0A0B0NWW6_GOSAR</name>
<gene>
    <name evidence="1" type="ORF">F383_21742</name>
</gene>
<dbReference type="EMBL" id="KN405924">
    <property type="protein sequence ID" value="KHG16329.1"/>
    <property type="molecule type" value="Genomic_DNA"/>
</dbReference>
<dbReference type="AlphaFoldDB" id="A0A0B0NWW6"/>
<proteinExistence type="predicted"/>
<dbReference type="Proteomes" id="UP000032142">
    <property type="component" value="Unassembled WGS sequence"/>
</dbReference>
<accession>A0A0B0NWW6</accession>
<sequence>MGKLTCKSTPLITCNNRSL</sequence>
<reference evidence="2" key="1">
    <citation type="submission" date="2014-09" db="EMBL/GenBank/DDBJ databases">
        <authorList>
            <person name="Mudge J."/>
            <person name="Ramaraj T."/>
            <person name="Lindquist I.E."/>
            <person name="Bharti A.K."/>
            <person name="Sundararajan A."/>
            <person name="Cameron C.T."/>
            <person name="Woodward J.E."/>
            <person name="May G.D."/>
            <person name="Brubaker C."/>
            <person name="Broadhvest J."/>
            <person name="Wilkins T.A."/>
        </authorList>
    </citation>
    <scope>NUCLEOTIDE SEQUENCE</scope>
    <source>
        <strain evidence="2">cv. AKA8401</strain>
    </source>
</reference>